<proteinExistence type="predicted"/>
<evidence type="ECO:0000313" key="4">
    <source>
        <dbReference type="Proteomes" id="UP000834106"/>
    </source>
</evidence>
<keyword evidence="4" id="KW-1185">Reference proteome</keyword>
<gene>
    <name evidence="3" type="ORF">FPE_LOCUS8727</name>
</gene>
<keyword evidence="1" id="KW-0175">Coiled coil</keyword>
<accession>A0AAD1Z184</accession>
<evidence type="ECO:0000256" key="1">
    <source>
        <dbReference type="SAM" id="Coils"/>
    </source>
</evidence>
<dbReference type="Proteomes" id="UP000834106">
    <property type="component" value="Chromosome 5"/>
</dbReference>
<feature type="coiled-coil region" evidence="1">
    <location>
        <begin position="136"/>
        <end position="188"/>
    </location>
</feature>
<reference evidence="3" key="1">
    <citation type="submission" date="2023-05" db="EMBL/GenBank/DDBJ databases">
        <authorList>
            <person name="Huff M."/>
        </authorList>
    </citation>
    <scope>NUCLEOTIDE SEQUENCE</scope>
</reference>
<sequence length="196" mass="22021">MKKIKDLLDSCKLKPNSHPNSRQSVSFHYFGGERRGRSGGGSGGAFNLELEHLKDTSLNSKMEIHQEDTIADSNAEGNNGELEGSEEFEGEENYGKLEEDDIVEAEENTIQVEDHNHPLVVTAREYTNTQDKDEKIQQLTQELHRQDQLCAAYRERLLSFLASVDEQAEQLSLKVQAVVDNVKKAEAEEAKVSSCR</sequence>
<organism evidence="3 4">
    <name type="scientific">Fraxinus pennsylvanica</name>
    <dbReference type="NCBI Taxonomy" id="56036"/>
    <lineage>
        <taxon>Eukaryota</taxon>
        <taxon>Viridiplantae</taxon>
        <taxon>Streptophyta</taxon>
        <taxon>Embryophyta</taxon>
        <taxon>Tracheophyta</taxon>
        <taxon>Spermatophyta</taxon>
        <taxon>Magnoliopsida</taxon>
        <taxon>eudicotyledons</taxon>
        <taxon>Gunneridae</taxon>
        <taxon>Pentapetalae</taxon>
        <taxon>asterids</taxon>
        <taxon>lamiids</taxon>
        <taxon>Lamiales</taxon>
        <taxon>Oleaceae</taxon>
        <taxon>Oleeae</taxon>
        <taxon>Fraxinus</taxon>
    </lineage>
</organism>
<feature type="compositionally biased region" description="Basic and acidic residues" evidence="2">
    <location>
        <begin position="1"/>
        <end position="12"/>
    </location>
</feature>
<evidence type="ECO:0000256" key="2">
    <source>
        <dbReference type="SAM" id="MobiDB-lite"/>
    </source>
</evidence>
<name>A0AAD1Z184_9LAMI</name>
<feature type="region of interest" description="Disordered" evidence="2">
    <location>
        <begin position="67"/>
        <end position="95"/>
    </location>
</feature>
<dbReference type="AlphaFoldDB" id="A0AAD1Z184"/>
<evidence type="ECO:0000313" key="3">
    <source>
        <dbReference type="EMBL" id="CAI9761297.1"/>
    </source>
</evidence>
<feature type="region of interest" description="Disordered" evidence="2">
    <location>
        <begin position="1"/>
        <end position="25"/>
    </location>
</feature>
<protein>
    <submittedName>
        <fullName evidence="3">Uncharacterized protein</fullName>
    </submittedName>
</protein>
<feature type="compositionally biased region" description="Acidic residues" evidence="2">
    <location>
        <begin position="83"/>
        <end position="95"/>
    </location>
</feature>
<dbReference type="EMBL" id="OU503040">
    <property type="protein sequence ID" value="CAI9761297.1"/>
    <property type="molecule type" value="Genomic_DNA"/>
</dbReference>